<dbReference type="EMBL" id="VFLP01000036">
    <property type="protein sequence ID" value="TRX92473.1"/>
    <property type="molecule type" value="Genomic_DNA"/>
</dbReference>
<evidence type="ECO:0000313" key="2">
    <source>
        <dbReference type="Proteomes" id="UP000319160"/>
    </source>
</evidence>
<dbReference type="AlphaFoldDB" id="A0A553HWZ2"/>
<evidence type="ECO:0000313" key="1">
    <source>
        <dbReference type="EMBL" id="TRX92473.1"/>
    </source>
</evidence>
<protein>
    <submittedName>
        <fullName evidence="1">Uncharacterized protein</fullName>
    </submittedName>
</protein>
<sequence>MDLTGPPVKAQRQRPDLIDAAANVTIIGYKDEALVHVASKPSIDIDSIRQTTNINWLALVGYQATIPIIHLSEVVQRRSRPGSTVLNSEL</sequence>
<keyword evidence="2" id="KW-1185">Reference proteome</keyword>
<gene>
    <name evidence="1" type="ORF">FHL15_006640</name>
</gene>
<dbReference type="Proteomes" id="UP000319160">
    <property type="component" value="Unassembled WGS sequence"/>
</dbReference>
<organism evidence="1 2">
    <name type="scientific">Xylaria flabelliformis</name>
    <dbReference type="NCBI Taxonomy" id="2512241"/>
    <lineage>
        <taxon>Eukaryota</taxon>
        <taxon>Fungi</taxon>
        <taxon>Dikarya</taxon>
        <taxon>Ascomycota</taxon>
        <taxon>Pezizomycotina</taxon>
        <taxon>Sordariomycetes</taxon>
        <taxon>Xylariomycetidae</taxon>
        <taxon>Xylariales</taxon>
        <taxon>Xylariaceae</taxon>
        <taxon>Xylaria</taxon>
    </lineage>
</organism>
<proteinExistence type="predicted"/>
<reference evidence="2" key="1">
    <citation type="submission" date="2019-06" db="EMBL/GenBank/DDBJ databases">
        <title>Draft genome sequence of the griseofulvin-producing fungus Xylaria cubensis strain G536.</title>
        <authorList>
            <person name="Mead M.E."/>
            <person name="Raja H.A."/>
            <person name="Steenwyk J.L."/>
            <person name="Knowles S.L."/>
            <person name="Oberlies N.H."/>
            <person name="Rokas A."/>
        </authorList>
    </citation>
    <scope>NUCLEOTIDE SEQUENCE [LARGE SCALE GENOMIC DNA]</scope>
    <source>
        <strain evidence="2">G536</strain>
    </source>
</reference>
<accession>A0A553HWZ2</accession>
<name>A0A553HWZ2_9PEZI</name>
<comment type="caution">
    <text evidence="1">The sequence shown here is derived from an EMBL/GenBank/DDBJ whole genome shotgun (WGS) entry which is preliminary data.</text>
</comment>